<evidence type="ECO:0000313" key="2">
    <source>
        <dbReference type="EMBL" id="KAL1881178.1"/>
    </source>
</evidence>
<feature type="compositionally biased region" description="Polar residues" evidence="1">
    <location>
        <begin position="671"/>
        <end position="687"/>
    </location>
</feature>
<dbReference type="InterPro" id="IPR013783">
    <property type="entry name" value="Ig-like_fold"/>
</dbReference>
<name>A0ABR3XYS3_9PEZI</name>
<dbReference type="Proteomes" id="UP001583177">
    <property type="component" value="Unassembled WGS sequence"/>
</dbReference>
<feature type="region of interest" description="Disordered" evidence="1">
    <location>
        <begin position="623"/>
        <end position="803"/>
    </location>
</feature>
<dbReference type="Gene3D" id="2.60.40.10">
    <property type="entry name" value="Immunoglobulins"/>
    <property type="match status" value="1"/>
</dbReference>
<proteinExistence type="predicted"/>
<organism evidence="2 3">
    <name type="scientific">Diaporthe australafricana</name>
    <dbReference type="NCBI Taxonomy" id="127596"/>
    <lineage>
        <taxon>Eukaryota</taxon>
        <taxon>Fungi</taxon>
        <taxon>Dikarya</taxon>
        <taxon>Ascomycota</taxon>
        <taxon>Pezizomycotina</taxon>
        <taxon>Sordariomycetes</taxon>
        <taxon>Sordariomycetidae</taxon>
        <taxon>Diaporthales</taxon>
        <taxon>Diaporthaceae</taxon>
        <taxon>Diaporthe</taxon>
    </lineage>
</organism>
<feature type="compositionally biased region" description="Polar residues" evidence="1">
    <location>
        <begin position="719"/>
        <end position="734"/>
    </location>
</feature>
<dbReference type="EMBL" id="JAWRVE010000006">
    <property type="protein sequence ID" value="KAL1881178.1"/>
    <property type="molecule type" value="Genomic_DNA"/>
</dbReference>
<protein>
    <submittedName>
        <fullName evidence="2">Uncharacterized protein</fullName>
    </submittedName>
</protein>
<keyword evidence="3" id="KW-1185">Reference proteome</keyword>
<reference evidence="2 3" key="1">
    <citation type="journal article" date="2024" name="IMA Fungus">
        <title>IMA Genome - F19 : A genome assembly and annotation guide to empower mycologists, including annotated draft genome sequences of Ceratocystis pirilliformis, Diaporthe australafricana, Fusarium ophioides, Paecilomyces lecythidis, and Sporothrix stenoceras.</title>
        <authorList>
            <person name="Aylward J."/>
            <person name="Wilson A.M."/>
            <person name="Visagie C.M."/>
            <person name="Spraker J."/>
            <person name="Barnes I."/>
            <person name="Buitendag C."/>
            <person name="Ceriani C."/>
            <person name="Del Mar Angel L."/>
            <person name="du Plessis D."/>
            <person name="Fuchs T."/>
            <person name="Gasser K."/>
            <person name="Kramer D."/>
            <person name="Li W."/>
            <person name="Munsamy K."/>
            <person name="Piso A."/>
            <person name="Price J.L."/>
            <person name="Sonnekus B."/>
            <person name="Thomas C."/>
            <person name="van der Nest A."/>
            <person name="van Dijk A."/>
            <person name="van Heerden A."/>
            <person name="van Vuuren N."/>
            <person name="Yilmaz N."/>
            <person name="Duong T.A."/>
            <person name="van der Merwe N.A."/>
            <person name="Wingfield M.J."/>
            <person name="Wingfield B.D."/>
        </authorList>
    </citation>
    <scope>NUCLEOTIDE SEQUENCE [LARGE SCALE GENOMIC DNA]</scope>
    <source>
        <strain evidence="2 3">CMW 18300</strain>
    </source>
</reference>
<accession>A0ABR3XYS3</accession>
<evidence type="ECO:0000313" key="3">
    <source>
        <dbReference type="Proteomes" id="UP001583177"/>
    </source>
</evidence>
<evidence type="ECO:0000256" key="1">
    <source>
        <dbReference type="SAM" id="MobiDB-lite"/>
    </source>
</evidence>
<feature type="compositionally biased region" description="Low complexity" evidence="1">
    <location>
        <begin position="637"/>
        <end position="668"/>
    </location>
</feature>
<sequence>MYLAGPTDRILSVVTDPEVLWARLVGDSLVVDAPEFSSEYTLKIVLRAANAAGVPYEVVLTLKLEPVVRVPVTPENTFSIDLNRYLESPSDTVSIATEPNAPWVGYTPANQRVAGRVPADYTSPSTLITANVTAQKGGSYARYFNLVAAPVSVIPLTPGSTFTTPLGSFLLTSADTITSVKFNPNATWVNTNLVGKTFSGLVPLTLEVNSIIATFAATSSTQGLEYSFKLELYVQDSNQQDLGVLVPVVASNNFSISTKKYFPESVQLSAIATDPAVSWISFDAAQSKVSGLVPDLAAGTSVKVVVNASSAATPGSAAAVYSKIFRLEVQANEVPKFNVTLGAQFSINIGASLLSPPGDFLTSISTLPVTSWVSLGPSGKMVDGDVPINLAAGTSVAVTGSVFNPSLDSSYTKSFSLQIMAGSEIKVPVLIGGDYQINLTDFLRNDDDLLQITTSPPVDWVKISPSPPVAIIGTVPLSFTESEVNITLIATGRATGLRYTILAKIQVFTNQVKVDVFQSDVMFIDLVPLLKTRDDEVESIETFPRADWLVLDRGNRSVSGEVPLKRPAGSSVNITVNGLSTTEPDSKIGRLRGPAKMVARQLRRLFPYSVLVSVKIFDRPVVSTSALPTTPPPSSIPPQSSGPGMSISGPIQSPASASASDGLSSAPPVSQPSGEASSNPSQDSSAVLPQPSGSGGPTPPEPSGPPESSQVTPGPDASSIGSEPDQSTSPTDESSAPPETAGPTSDGGEPQSTSSDNGVPPEPTPQSSGDVAPPQPTPQSSARTSGPQPSAVRAIGSSAQRLHPKRADELACCRPSYDHTVYGHSTVFGRSAILDHSTVVGGPDRVVRRAQPRSLFKVKLCGCPTKLCGCCTKRPKQHKRRPVAHSSHVCCRQPNQHRWPARVKRSSGIIPKYKNNNPSAQPAGFDFSGVNFSRNNYPSGQYSGNELSSVSGDKFSSIQPSSYKFSGAKCSDYKLSSIKLSGSEHSGYEFSSTGYSSCKLSDIKPSSYKLSGIKLSGTEPYSYDLSSTKRPGNIFRIKHDNPVSRYISGFPKPVKQRYCPNDRGGYFSVFRRRNVSFQFWADE</sequence>
<feature type="compositionally biased region" description="Polar residues" evidence="1">
    <location>
        <begin position="778"/>
        <end position="788"/>
    </location>
</feature>
<comment type="caution">
    <text evidence="2">The sequence shown here is derived from an EMBL/GenBank/DDBJ whole genome shotgun (WGS) entry which is preliminary data.</text>
</comment>
<dbReference type="SUPFAM" id="SSF141571">
    <property type="entry name" value="Pentapeptide repeat-like"/>
    <property type="match status" value="1"/>
</dbReference>
<gene>
    <name evidence="2" type="ORF">Daus18300_001029</name>
</gene>
<dbReference type="Gene3D" id="2.160.20.80">
    <property type="entry name" value="E3 ubiquitin-protein ligase SopA"/>
    <property type="match status" value="1"/>
</dbReference>